<feature type="transmembrane region" description="Helical" evidence="1">
    <location>
        <begin position="42"/>
        <end position="64"/>
    </location>
</feature>
<keyword evidence="3" id="KW-1185">Reference proteome</keyword>
<reference evidence="2" key="1">
    <citation type="submission" date="2023-06" db="EMBL/GenBank/DDBJ databases">
        <title>Conoideocrella luteorostrata (Hypocreales: Clavicipitaceae), a potential biocontrol fungus for elongate hemlock scale in United States Christmas tree production areas.</title>
        <authorList>
            <person name="Barrett H."/>
            <person name="Lovett B."/>
            <person name="Macias A.M."/>
            <person name="Stajich J.E."/>
            <person name="Kasson M.T."/>
        </authorList>
    </citation>
    <scope>NUCLEOTIDE SEQUENCE</scope>
    <source>
        <strain evidence="2">ARSEF 14590</strain>
    </source>
</reference>
<organism evidence="2 3">
    <name type="scientific">Conoideocrella luteorostrata</name>
    <dbReference type="NCBI Taxonomy" id="1105319"/>
    <lineage>
        <taxon>Eukaryota</taxon>
        <taxon>Fungi</taxon>
        <taxon>Dikarya</taxon>
        <taxon>Ascomycota</taxon>
        <taxon>Pezizomycotina</taxon>
        <taxon>Sordariomycetes</taxon>
        <taxon>Hypocreomycetidae</taxon>
        <taxon>Hypocreales</taxon>
        <taxon>Clavicipitaceae</taxon>
        <taxon>Conoideocrella</taxon>
    </lineage>
</organism>
<protein>
    <submittedName>
        <fullName evidence="2">Uncharacterized protein</fullName>
    </submittedName>
</protein>
<evidence type="ECO:0000256" key="1">
    <source>
        <dbReference type="SAM" id="Phobius"/>
    </source>
</evidence>
<dbReference type="PANTHER" id="PTHR35896:SF3">
    <property type="entry name" value="MAJOR FACILITATOR SUPERFAMILY TRANSPORTER"/>
    <property type="match status" value="1"/>
</dbReference>
<name>A0AAJ0FP00_9HYPO</name>
<keyword evidence="1" id="KW-0812">Transmembrane</keyword>
<accession>A0AAJ0FP00</accession>
<comment type="caution">
    <text evidence="2">The sequence shown here is derived from an EMBL/GenBank/DDBJ whole genome shotgun (WGS) entry which is preliminary data.</text>
</comment>
<keyword evidence="1" id="KW-0472">Membrane</keyword>
<evidence type="ECO:0000313" key="3">
    <source>
        <dbReference type="Proteomes" id="UP001251528"/>
    </source>
</evidence>
<gene>
    <name evidence="2" type="ORF">QQS21_010932</name>
</gene>
<evidence type="ECO:0000313" key="2">
    <source>
        <dbReference type="EMBL" id="KAK2591372.1"/>
    </source>
</evidence>
<keyword evidence="1" id="KW-1133">Transmembrane helix</keyword>
<dbReference type="Proteomes" id="UP001251528">
    <property type="component" value="Unassembled WGS sequence"/>
</dbReference>
<proteinExistence type="predicted"/>
<dbReference type="AlphaFoldDB" id="A0AAJ0FP00"/>
<dbReference type="InterPro" id="IPR053008">
    <property type="entry name" value="Phomopsin_biosynth_assoc"/>
</dbReference>
<dbReference type="EMBL" id="JASWJB010000341">
    <property type="protein sequence ID" value="KAK2591372.1"/>
    <property type="molecule type" value="Genomic_DNA"/>
</dbReference>
<dbReference type="PANTHER" id="PTHR35896">
    <property type="entry name" value="IG-LIKE DOMAIN-CONTAINING PROTEIN"/>
    <property type="match status" value="1"/>
</dbReference>
<sequence length="239" mass="27202">MSYVPLESDGRRYETEPETNLVGAAARTKEEGFVKMTPSRKIYPNVLTAMFILLSIWGAADLGLRLWDLKNRHFPAHQRTLPCYCGTTLEEAEALGCSYVAMSSAWLPDHCRDAELEAEFDASGTNEDGTWNYFADGNMTEPLTRNQVREMAGTNGRYYTSWEWHVVHCLFYWRKLHRAQFSGVTMEPRFNTDGHIHHCSRLIVNGGSEDVTVSGIDTGDELISAVRQQMPTKWDDLRL</sequence>